<reference evidence="3" key="1">
    <citation type="journal article" date="2015" name="BMC Genomics">
        <title>Draft genome of a commonly misdiagnosed multidrug resistant pathogen Candida auris.</title>
        <authorList>
            <person name="Chatterjee S."/>
            <person name="Alampalli S.V."/>
            <person name="Nageshan R.K."/>
            <person name="Chettiar S.T."/>
            <person name="Joshi S."/>
            <person name="Tatu U.S."/>
        </authorList>
    </citation>
    <scope>NUCLEOTIDE SEQUENCE [LARGE SCALE GENOMIC DNA]</scope>
    <source>
        <strain evidence="3">6684</strain>
    </source>
</reference>
<dbReference type="VEuPathDB" id="FungiDB:QG37_08304"/>
<dbReference type="VEuPathDB" id="FungiDB:CJJ07_005445"/>
<evidence type="ECO:0000256" key="1">
    <source>
        <dbReference type="SAM" id="Phobius"/>
    </source>
</evidence>
<dbReference type="InterPro" id="IPR019436">
    <property type="entry name" value="Say1-like"/>
</dbReference>
<dbReference type="AlphaFoldDB" id="A0A0L0NN29"/>
<dbReference type="Gene3D" id="3.40.50.1820">
    <property type="entry name" value="alpha/beta hydrolase"/>
    <property type="match status" value="1"/>
</dbReference>
<dbReference type="SUPFAM" id="SSF53474">
    <property type="entry name" value="alpha/beta-Hydrolases"/>
    <property type="match status" value="1"/>
</dbReference>
<dbReference type="PANTHER" id="PTHR36169">
    <property type="entry name" value="ETHANOLAMINE UTILIZATION PROTEIN EUTQ"/>
    <property type="match status" value="1"/>
</dbReference>
<evidence type="ECO:0000313" key="3">
    <source>
        <dbReference type="Proteomes" id="UP000037122"/>
    </source>
</evidence>
<evidence type="ECO:0008006" key="4">
    <source>
        <dbReference type="Google" id="ProtNLM"/>
    </source>
</evidence>
<keyword evidence="1" id="KW-1133">Transmembrane helix</keyword>
<dbReference type="InterPro" id="IPR029058">
    <property type="entry name" value="AB_hydrolase_fold"/>
</dbReference>
<keyword evidence="1" id="KW-0812">Transmembrane</keyword>
<dbReference type="VEuPathDB" id="FungiDB:B9J08_005498"/>
<keyword evidence="1" id="KW-0472">Membrane</keyword>
<feature type="transmembrane region" description="Helical" evidence="1">
    <location>
        <begin position="6"/>
        <end position="26"/>
    </location>
</feature>
<gene>
    <name evidence="2" type="ORF">QG37_08304</name>
</gene>
<evidence type="ECO:0000313" key="2">
    <source>
        <dbReference type="EMBL" id="KND95449.1"/>
    </source>
</evidence>
<dbReference type="VEuPathDB" id="FungiDB:CJJ09_003838"/>
<dbReference type="Pfam" id="PF10340">
    <property type="entry name" value="Say1_Mug180"/>
    <property type="match status" value="1"/>
</dbReference>
<comment type="caution">
    <text evidence="2">The sequence shown here is derived from an EMBL/GenBank/DDBJ whole genome shotgun (WGS) entry which is preliminary data.</text>
</comment>
<organism evidence="2 3">
    <name type="scientific">Candidozyma auris</name>
    <name type="common">Yeast</name>
    <name type="synonym">Candida auris</name>
    <dbReference type="NCBI Taxonomy" id="498019"/>
    <lineage>
        <taxon>Eukaryota</taxon>
        <taxon>Fungi</taxon>
        <taxon>Dikarya</taxon>
        <taxon>Ascomycota</taxon>
        <taxon>Saccharomycotina</taxon>
        <taxon>Pichiomycetes</taxon>
        <taxon>Metschnikowiaceae</taxon>
        <taxon>Candidozyma</taxon>
    </lineage>
</organism>
<dbReference type="Proteomes" id="UP000037122">
    <property type="component" value="Unassembled WGS sequence"/>
</dbReference>
<dbReference type="VEuPathDB" id="FungiDB:CJI97_005580"/>
<dbReference type="VEuPathDB" id="FungiDB:CJI96_0004732"/>
<proteinExistence type="predicted"/>
<sequence length="413" mass="47753">MRLLTIYILGKLPLDFLVLILRYLFFGGIKQRKYRRSLAGLLKLTLYKSALLVPIEDSRWLSPYTNAFLLRKVMPTVAPAITKGLPGYSEQYDSNSYWLVKQPDRKPTDPLILFLHGGGFFLQTMPQQLRSVFSMYHLLNPEVKRRTSILLLDYKLCSKGHTFPTQMLQLDQTYDRLVRDNFENIILMGDSAGGNMAVGFTQFLKAKNVPVTYPTKLVLLSPWMKLAPLPHDMTKQSSWRQNEDQDLIHHSKFADISQLALIIGEQDAFSLVWSPMGKQPRSRDDWSVIPNYSDPKHDVFVLVGEDESFRDDILEWCKYAMEVPFHGTHSYGTEKGYTDEQYTFKRRNQPGHANLDLYVEPQGVHDAILFFEDTVYKQVGAGLKKGKPITIEDIDSEKYFGIYRLVKFFNERL</sequence>
<dbReference type="VEuPathDB" id="FungiDB:CJJ09_003839"/>
<dbReference type="PANTHER" id="PTHR36169:SF1">
    <property type="entry name" value="ACETATE KINASE EUTQ"/>
    <property type="match status" value="1"/>
</dbReference>
<dbReference type="InterPro" id="IPR010424">
    <property type="entry name" value="EutQ"/>
</dbReference>
<dbReference type="EMBL" id="LGST01000075">
    <property type="protein sequence ID" value="KND95449.1"/>
    <property type="molecule type" value="Genomic_DNA"/>
</dbReference>
<accession>A0A0L0NN29</accession>
<protein>
    <recommendedName>
        <fullName evidence="4">Alpha/beta hydrolase fold-3 domain-containing protein</fullName>
    </recommendedName>
</protein>
<name>A0A0L0NN29_CANAR</name>